<sequence length="118" mass="13168">MKSGSTTTEAPSASAECAHCCPRYHEAVELVGKRWTGAILYVLLHGGRMRFTEIAHAVPDLSDRLLSERMKELESRGIVERHVSDGTPTRVSYELTAKGRELAPAMAELKTWADRWLD</sequence>
<keyword evidence="2" id="KW-0238">DNA-binding</keyword>
<dbReference type="Proteomes" id="UP001147700">
    <property type="component" value="Unassembled WGS sequence"/>
</dbReference>
<keyword evidence="3" id="KW-0804">Transcription</keyword>
<gene>
    <name evidence="5" type="ORF">OJ962_14655</name>
</gene>
<comment type="caution">
    <text evidence="5">The sequence shown here is derived from an EMBL/GenBank/DDBJ whole genome shotgun (WGS) entry which is preliminary data.</text>
</comment>
<dbReference type="InterPro" id="IPR036390">
    <property type="entry name" value="WH_DNA-bd_sf"/>
</dbReference>
<evidence type="ECO:0000313" key="6">
    <source>
        <dbReference type="Proteomes" id="UP001147700"/>
    </source>
</evidence>
<dbReference type="InterPro" id="IPR036388">
    <property type="entry name" value="WH-like_DNA-bd_sf"/>
</dbReference>
<evidence type="ECO:0000256" key="3">
    <source>
        <dbReference type="ARBA" id="ARBA00023163"/>
    </source>
</evidence>
<feature type="domain" description="HTH hxlR-type" evidence="4">
    <location>
        <begin position="21"/>
        <end position="118"/>
    </location>
</feature>
<name>A0ABT4RJR5_9ACTN</name>
<dbReference type="Pfam" id="PF01638">
    <property type="entry name" value="HxlR"/>
    <property type="match status" value="1"/>
</dbReference>
<keyword evidence="6" id="KW-1185">Reference proteome</keyword>
<dbReference type="PROSITE" id="PS51118">
    <property type="entry name" value="HTH_HXLR"/>
    <property type="match status" value="1"/>
</dbReference>
<evidence type="ECO:0000313" key="5">
    <source>
        <dbReference type="EMBL" id="MDA0138740.1"/>
    </source>
</evidence>
<evidence type="ECO:0000256" key="1">
    <source>
        <dbReference type="ARBA" id="ARBA00023015"/>
    </source>
</evidence>
<dbReference type="EMBL" id="JAPCID010000018">
    <property type="protein sequence ID" value="MDA0138740.1"/>
    <property type="molecule type" value="Genomic_DNA"/>
</dbReference>
<dbReference type="PANTHER" id="PTHR33204">
    <property type="entry name" value="TRANSCRIPTIONAL REGULATOR, MARR FAMILY"/>
    <property type="match status" value="1"/>
</dbReference>
<dbReference type="InterPro" id="IPR002577">
    <property type="entry name" value="HTH_HxlR"/>
</dbReference>
<reference evidence="5" key="1">
    <citation type="submission" date="2022-10" db="EMBL/GenBank/DDBJ databases">
        <title>The WGS of Solirubrobacter sp. CPCC 204708.</title>
        <authorList>
            <person name="Jiang Z."/>
        </authorList>
    </citation>
    <scope>NUCLEOTIDE SEQUENCE</scope>
    <source>
        <strain evidence="5">CPCC 204708</strain>
    </source>
</reference>
<accession>A0ABT4RJR5</accession>
<dbReference type="Gene3D" id="1.10.10.10">
    <property type="entry name" value="Winged helix-like DNA-binding domain superfamily/Winged helix DNA-binding domain"/>
    <property type="match status" value="1"/>
</dbReference>
<organism evidence="5 6">
    <name type="scientific">Solirubrobacter deserti</name>
    <dbReference type="NCBI Taxonomy" id="2282478"/>
    <lineage>
        <taxon>Bacteria</taxon>
        <taxon>Bacillati</taxon>
        <taxon>Actinomycetota</taxon>
        <taxon>Thermoleophilia</taxon>
        <taxon>Solirubrobacterales</taxon>
        <taxon>Solirubrobacteraceae</taxon>
        <taxon>Solirubrobacter</taxon>
    </lineage>
</organism>
<protein>
    <submittedName>
        <fullName evidence="5">Helix-turn-helix transcriptional regulator</fullName>
    </submittedName>
</protein>
<evidence type="ECO:0000256" key="2">
    <source>
        <dbReference type="ARBA" id="ARBA00023125"/>
    </source>
</evidence>
<dbReference type="SUPFAM" id="SSF46785">
    <property type="entry name" value="Winged helix' DNA-binding domain"/>
    <property type="match status" value="1"/>
</dbReference>
<evidence type="ECO:0000259" key="4">
    <source>
        <dbReference type="PROSITE" id="PS51118"/>
    </source>
</evidence>
<proteinExistence type="predicted"/>
<keyword evidence="1" id="KW-0805">Transcription regulation</keyword>
<dbReference type="PANTHER" id="PTHR33204:SF37">
    <property type="entry name" value="HTH-TYPE TRANSCRIPTIONAL REGULATOR YODB"/>
    <property type="match status" value="1"/>
</dbReference>